<name>A0A1I7ZXC6_9BILA</name>
<dbReference type="Proteomes" id="UP000095287">
    <property type="component" value="Unplaced"/>
</dbReference>
<protein>
    <submittedName>
        <fullName evidence="3">Myosin_tail_1 domain-containing protein</fullName>
    </submittedName>
</protein>
<proteinExistence type="predicted"/>
<sequence length="261" mass="30335">MGSISDLERENRRLTTRLKIIEEERTELERRVAELTAANQNAERRVRNVESSLHAAEDNLEIATKEKLNMAKELKDMALEQSEANEYYRTVKSERDRLLERYHSLEDSAVGTETKIKQLEEKLSLLATSTEFFENAVKREKDRRRQIENDLMEKEDEVVRMRRTRRNLEEEVDDLKAEVTRYRRENESLNRKIAEFRQQNPPRCMSQLGSFSNLSLNGTLASQVGSSSEWSIHGQDDARLVPMAEDVDDGEKQNSIVPTSC</sequence>
<dbReference type="SUPFAM" id="SSF57997">
    <property type="entry name" value="Tropomyosin"/>
    <property type="match status" value="1"/>
</dbReference>
<organism evidence="2 3">
    <name type="scientific">Steinernema glaseri</name>
    <dbReference type="NCBI Taxonomy" id="37863"/>
    <lineage>
        <taxon>Eukaryota</taxon>
        <taxon>Metazoa</taxon>
        <taxon>Ecdysozoa</taxon>
        <taxon>Nematoda</taxon>
        <taxon>Chromadorea</taxon>
        <taxon>Rhabditida</taxon>
        <taxon>Tylenchina</taxon>
        <taxon>Panagrolaimomorpha</taxon>
        <taxon>Strongyloidoidea</taxon>
        <taxon>Steinernematidae</taxon>
        <taxon>Steinernema</taxon>
    </lineage>
</organism>
<dbReference type="WBParaSite" id="L893_g30849.t1">
    <property type="protein sequence ID" value="L893_g30849.t1"/>
    <property type="gene ID" value="L893_g30849"/>
</dbReference>
<evidence type="ECO:0000313" key="3">
    <source>
        <dbReference type="WBParaSite" id="L893_g30849.t1"/>
    </source>
</evidence>
<dbReference type="AlphaFoldDB" id="A0A1I7ZXC6"/>
<feature type="coiled-coil region" evidence="1">
    <location>
        <begin position="4"/>
        <end position="199"/>
    </location>
</feature>
<keyword evidence="2" id="KW-1185">Reference proteome</keyword>
<evidence type="ECO:0000256" key="1">
    <source>
        <dbReference type="SAM" id="Coils"/>
    </source>
</evidence>
<accession>A0A1I7ZXC6</accession>
<reference evidence="3" key="1">
    <citation type="submission" date="2016-11" db="UniProtKB">
        <authorList>
            <consortium name="WormBaseParasite"/>
        </authorList>
    </citation>
    <scope>IDENTIFICATION</scope>
</reference>
<keyword evidence="1" id="KW-0175">Coiled coil</keyword>
<evidence type="ECO:0000313" key="2">
    <source>
        <dbReference type="Proteomes" id="UP000095287"/>
    </source>
</evidence>